<organism evidence="3 4">
    <name type="scientific">Cyphomyrmex costatus</name>
    <dbReference type="NCBI Taxonomy" id="456900"/>
    <lineage>
        <taxon>Eukaryota</taxon>
        <taxon>Metazoa</taxon>
        <taxon>Ecdysozoa</taxon>
        <taxon>Arthropoda</taxon>
        <taxon>Hexapoda</taxon>
        <taxon>Insecta</taxon>
        <taxon>Pterygota</taxon>
        <taxon>Neoptera</taxon>
        <taxon>Endopterygota</taxon>
        <taxon>Hymenoptera</taxon>
        <taxon>Apocrita</taxon>
        <taxon>Aculeata</taxon>
        <taxon>Formicoidea</taxon>
        <taxon>Formicidae</taxon>
        <taxon>Myrmicinae</taxon>
        <taxon>Cyphomyrmex</taxon>
    </lineage>
</organism>
<dbReference type="GO" id="GO:0003677">
    <property type="term" value="F:DNA binding"/>
    <property type="evidence" value="ECO:0007669"/>
    <property type="project" value="InterPro"/>
</dbReference>
<gene>
    <name evidence="3" type="ORF">ALC62_00743</name>
</gene>
<dbReference type="GO" id="GO:0005634">
    <property type="term" value="C:nucleus"/>
    <property type="evidence" value="ECO:0007669"/>
    <property type="project" value="UniProtKB-SubCell"/>
</dbReference>
<keyword evidence="4" id="KW-1185">Reference proteome</keyword>
<reference evidence="3 4" key="1">
    <citation type="submission" date="2016-03" db="EMBL/GenBank/DDBJ databases">
        <title>Cyphomyrmex costatus WGS genome.</title>
        <authorList>
            <person name="Nygaard S."/>
            <person name="Hu H."/>
            <person name="Boomsma J."/>
            <person name="Zhang G."/>
        </authorList>
    </citation>
    <scope>NUCLEOTIDE SEQUENCE [LARGE SCALE GENOMIC DNA]</scope>
    <source>
        <strain evidence="3">MS0001</strain>
        <tissue evidence="3">Whole body</tissue>
    </source>
</reference>
<dbReference type="Proteomes" id="UP000078542">
    <property type="component" value="Unassembled WGS sequence"/>
</dbReference>
<accession>A0A151IQF8</accession>
<evidence type="ECO:0000259" key="2">
    <source>
        <dbReference type="PROSITE" id="PS51031"/>
    </source>
</evidence>
<dbReference type="InterPro" id="IPR004210">
    <property type="entry name" value="BESS_motif"/>
</dbReference>
<sequence>MVTNRDIYLKSHMSTPRAFSKMYFIYATNMLVSDDDNDEKLNIEVLNKDADKISRKRKAMQNSTQDNILKQISEELSQPRPTLTLPTPSIADEIDNFIMMIGAQLRTLPDDRQRRMKFQIHEMLYNELLQ</sequence>
<evidence type="ECO:0000313" key="4">
    <source>
        <dbReference type="Proteomes" id="UP000078542"/>
    </source>
</evidence>
<dbReference type="Pfam" id="PF02944">
    <property type="entry name" value="BESS"/>
    <property type="match status" value="1"/>
</dbReference>
<dbReference type="AlphaFoldDB" id="A0A151IQF8"/>
<proteinExistence type="predicted"/>
<evidence type="ECO:0000313" key="3">
    <source>
        <dbReference type="EMBL" id="KYN08273.1"/>
    </source>
</evidence>
<keyword evidence="1" id="KW-0539">Nucleus</keyword>
<protein>
    <recommendedName>
        <fullName evidence="2">BESS domain-containing protein</fullName>
    </recommendedName>
</protein>
<feature type="domain" description="BESS" evidence="2">
    <location>
        <begin position="91"/>
        <end position="130"/>
    </location>
</feature>
<dbReference type="EMBL" id="KQ976790">
    <property type="protein sequence ID" value="KYN08273.1"/>
    <property type="molecule type" value="Genomic_DNA"/>
</dbReference>
<evidence type="ECO:0000256" key="1">
    <source>
        <dbReference type="PROSITE-ProRule" id="PRU00371"/>
    </source>
</evidence>
<comment type="subcellular location">
    <subcellularLocation>
        <location evidence="1">Nucleus</location>
    </subcellularLocation>
</comment>
<name>A0A151IQF8_9HYME</name>
<dbReference type="PROSITE" id="PS51031">
    <property type="entry name" value="BESS"/>
    <property type="match status" value="1"/>
</dbReference>